<accession>A0AAD3S6V9</accession>
<dbReference type="EMBL" id="BSYO01000005">
    <property type="protein sequence ID" value="GMH05464.1"/>
    <property type="molecule type" value="Genomic_DNA"/>
</dbReference>
<proteinExistence type="predicted"/>
<organism evidence="1 2">
    <name type="scientific">Nepenthes gracilis</name>
    <name type="common">Slender pitcher plant</name>
    <dbReference type="NCBI Taxonomy" id="150966"/>
    <lineage>
        <taxon>Eukaryota</taxon>
        <taxon>Viridiplantae</taxon>
        <taxon>Streptophyta</taxon>
        <taxon>Embryophyta</taxon>
        <taxon>Tracheophyta</taxon>
        <taxon>Spermatophyta</taxon>
        <taxon>Magnoliopsida</taxon>
        <taxon>eudicotyledons</taxon>
        <taxon>Gunneridae</taxon>
        <taxon>Pentapetalae</taxon>
        <taxon>Caryophyllales</taxon>
        <taxon>Nepenthaceae</taxon>
        <taxon>Nepenthes</taxon>
    </lineage>
</organism>
<dbReference type="Proteomes" id="UP001279734">
    <property type="component" value="Unassembled WGS sequence"/>
</dbReference>
<evidence type="ECO:0000313" key="1">
    <source>
        <dbReference type="EMBL" id="GMH05464.1"/>
    </source>
</evidence>
<sequence length="106" mass="12264">MVESRYSGDGLKSVQEIRESEIIRASKWISIRAWRITPMRIRNNINDFRVIGKTDFQSKTIGVDLGKRTNRMSAVEPMNNVFPIANLGMNERLNLAMEIYDLLKFS</sequence>
<comment type="caution">
    <text evidence="1">The sequence shown here is derived from an EMBL/GenBank/DDBJ whole genome shotgun (WGS) entry which is preliminary data.</text>
</comment>
<gene>
    <name evidence="1" type="ORF">Nepgr_007304</name>
</gene>
<name>A0AAD3S6V9_NEPGR</name>
<evidence type="ECO:0000313" key="2">
    <source>
        <dbReference type="Proteomes" id="UP001279734"/>
    </source>
</evidence>
<reference evidence="1" key="1">
    <citation type="submission" date="2023-05" db="EMBL/GenBank/DDBJ databases">
        <title>Nepenthes gracilis genome sequencing.</title>
        <authorList>
            <person name="Fukushima K."/>
        </authorList>
    </citation>
    <scope>NUCLEOTIDE SEQUENCE</scope>
    <source>
        <strain evidence="1">SING2019-196</strain>
    </source>
</reference>
<keyword evidence="2" id="KW-1185">Reference proteome</keyword>
<dbReference type="AlphaFoldDB" id="A0AAD3S6V9"/>
<protein>
    <submittedName>
        <fullName evidence="1">Uncharacterized protein</fullName>
    </submittedName>
</protein>